<sequence>MADAPLPAVRPPELVYRVARGLDVFAPPDWAYALPDGTFGNRFDDPSADRGVPEGERYRAIYCATERAGAFGETIACFRPSIELLAGLEAIEDDEPLDPELRGGVVPEEWRLSRRVGSTRLASSLLFADLPAPETMRILREELAVVAKELGLEDLDLSAVTGPHRRLTQEAARYVYDLNDPSGQPIFAGIRYISRLNPTWELWAVFHDRMRHEPGEVAEPIRADDPGLVEAAALLGLSVE</sequence>
<gene>
    <name evidence="2" type="ORF">RxyAA322_11670</name>
</gene>
<name>A0A510HL44_9ACTN</name>
<keyword evidence="3" id="KW-1185">Reference proteome</keyword>
<dbReference type="InterPro" id="IPR014914">
    <property type="entry name" value="RES_dom"/>
</dbReference>
<protein>
    <recommendedName>
        <fullName evidence="1">RES domain-containing protein</fullName>
    </recommendedName>
</protein>
<organism evidence="2 3">
    <name type="scientific">Rubrobacter xylanophilus</name>
    <dbReference type="NCBI Taxonomy" id="49319"/>
    <lineage>
        <taxon>Bacteria</taxon>
        <taxon>Bacillati</taxon>
        <taxon>Actinomycetota</taxon>
        <taxon>Rubrobacteria</taxon>
        <taxon>Rubrobacterales</taxon>
        <taxon>Rubrobacteraceae</taxon>
        <taxon>Rubrobacter</taxon>
    </lineage>
</organism>
<evidence type="ECO:0000313" key="2">
    <source>
        <dbReference type="EMBL" id="BBL79313.1"/>
    </source>
</evidence>
<dbReference type="RefSeq" id="WP_143527332.1">
    <property type="nucleotide sequence ID" value="NZ_AP019791.1"/>
</dbReference>
<dbReference type="EMBL" id="AP019791">
    <property type="protein sequence ID" value="BBL79313.1"/>
    <property type="molecule type" value="Genomic_DNA"/>
</dbReference>
<dbReference type="OrthoDB" id="4722229at2"/>
<evidence type="ECO:0000313" key="3">
    <source>
        <dbReference type="Proteomes" id="UP000318065"/>
    </source>
</evidence>
<dbReference type="Proteomes" id="UP000318065">
    <property type="component" value="Chromosome"/>
</dbReference>
<accession>A0A510HL44</accession>
<evidence type="ECO:0000259" key="1">
    <source>
        <dbReference type="Pfam" id="PF08808"/>
    </source>
</evidence>
<dbReference type="AlphaFoldDB" id="A0A510HL44"/>
<feature type="domain" description="RES" evidence="1">
    <location>
        <begin position="15"/>
        <end position="210"/>
    </location>
</feature>
<reference evidence="2" key="1">
    <citation type="journal article" date="2019" name="Microbiol. Resour. Announc.">
        <title>Complete Genome Sequence of Rubrobacter xylanophilus Strain AA3-22, Isolated from Arima Onsen in Japan.</title>
        <authorList>
            <person name="Tomariguchi N."/>
            <person name="Miyazaki K."/>
        </authorList>
    </citation>
    <scope>NUCLEOTIDE SEQUENCE [LARGE SCALE GENOMIC DNA]</scope>
    <source>
        <strain evidence="2">AA3-22</strain>
    </source>
</reference>
<proteinExistence type="predicted"/>
<dbReference type="Pfam" id="PF08808">
    <property type="entry name" value="RES"/>
    <property type="match status" value="1"/>
</dbReference>